<comment type="subcellular location">
    <subcellularLocation>
        <location evidence="1">Cell membrane</location>
        <topology evidence="1">Multi-pass membrane protein</topology>
    </subcellularLocation>
</comment>
<evidence type="ECO:0000313" key="3">
    <source>
        <dbReference type="EMBL" id="MFC5296435.1"/>
    </source>
</evidence>
<keyword evidence="1" id="KW-1003">Cell membrane</keyword>
<organism evidence="3 4">
    <name type="scientific">Brachybacterium tyrofermentans</name>
    <dbReference type="NCBI Taxonomy" id="47848"/>
    <lineage>
        <taxon>Bacteria</taxon>
        <taxon>Bacillati</taxon>
        <taxon>Actinomycetota</taxon>
        <taxon>Actinomycetes</taxon>
        <taxon>Micrococcales</taxon>
        <taxon>Dermabacteraceae</taxon>
        <taxon>Brachybacterium</taxon>
    </lineage>
</organism>
<feature type="compositionally biased region" description="Low complexity" evidence="2">
    <location>
        <begin position="261"/>
        <end position="277"/>
    </location>
</feature>
<dbReference type="GeneID" id="303298309"/>
<keyword evidence="1" id="KW-0472">Membrane</keyword>
<dbReference type="PROSITE" id="PS50895">
    <property type="entry name" value="SURF1"/>
    <property type="match status" value="1"/>
</dbReference>
<feature type="compositionally biased region" description="Low complexity" evidence="2">
    <location>
        <begin position="292"/>
        <end position="329"/>
    </location>
</feature>
<protein>
    <recommendedName>
        <fullName evidence="1">SURF1-like protein</fullName>
    </recommendedName>
</protein>
<dbReference type="InterPro" id="IPR002994">
    <property type="entry name" value="Surf1/Shy1"/>
</dbReference>
<name>A0ABW0FF25_9MICO</name>
<dbReference type="RefSeq" id="WP_193117774.1">
    <property type="nucleotide sequence ID" value="NZ_BAAAIR010000046.1"/>
</dbReference>
<dbReference type="Pfam" id="PF02104">
    <property type="entry name" value="SURF1"/>
    <property type="match status" value="1"/>
</dbReference>
<reference evidence="4" key="1">
    <citation type="journal article" date="2019" name="Int. J. Syst. Evol. Microbiol.">
        <title>The Global Catalogue of Microorganisms (GCM) 10K type strain sequencing project: providing services to taxonomists for standard genome sequencing and annotation.</title>
        <authorList>
            <consortium name="The Broad Institute Genomics Platform"/>
            <consortium name="The Broad Institute Genome Sequencing Center for Infectious Disease"/>
            <person name="Wu L."/>
            <person name="Ma J."/>
        </authorList>
    </citation>
    <scope>NUCLEOTIDE SEQUENCE [LARGE SCALE GENOMIC DNA]</scope>
    <source>
        <strain evidence="4">CGMCC 1.16455</strain>
    </source>
</reference>
<keyword evidence="1" id="KW-1133">Transmembrane helix</keyword>
<evidence type="ECO:0000256" key="2">
    <source>
        <dbReference type="SAM" id="MobiDB-lite"/>
    </source>
</evidence>
<accession>A0ABW0FF25</accession>
<comment type="caution">
    <text evidence="1">Lacks conserved residue(s) required for the propagation of feature annotation.</text>
</comment>
<sequence>MLRVALRPYFLGLLALMVVATLVCGLLATWQWDRAHRAMSDQAAGAQELGDIREVVDIGGAVTNEIVGDIVTATGQFDAEEQIIVPGRSIDGQDAVIIVAALHVPLEDGTDALLPVARGWVAADAVTGPDGELDPSLAPPVPEGDVVVSGRLEASEAAAGGIEDGVAGEIATPLLVNVWGSPMYSGYLADVDPIDGLNPMPEAQSAFSKGLNWQNIGYSMQWVLFGAFFLYLWWRSVRSVHLDELEDQREAMLESLEGGPAAASDETSSEGTSSDEPSLTENSSAEGAALRGPSALSSATLGSSASSSSNPSSSTPASSQAAPASDKDV</sequence>
<comment type="similarity">
    <text evidence="1">Belongs to the SURF1 family.</text>
</comment>
<evidence type="ECO:0000256" key="1">
    <source>
        <dbReference type="RuleBase" id="RU363076"/>
    </source>
</evidence>
<evidence type="ECO:0000313" key="4">
    <source>
        <dbReference type="Proteomes" id="UP001595937"/>
    </source>
</evidence>
<comment type="caution">
    <text evidence="3">The sequence shown here is derived from an EMBL/GenBank/DDBJ whole genome shotgun (WGS) entry which is preliminary data.</text>
</comment>
<keyword evidence="1" id="KW-0812">Transmembrane</keyword>
<gene>
    <name evidence="3" type="ORF">ACFPK8_02845</name>
</gene>
<proteinExistence type="inferred from homology"/>
<feature type="region of interest" description="Disordered" evidence="2">
    <location>
        <begin position="253"/>
        <end position="329"/>
    </location>
</feature>
<dbReference type="EMBL" id="JBHSLN010000012">
    <property type="protein sequence ID" value="MFC5296435.1"/>
    <property type="molecule type" value="Genomic_DNA"/>
</dbReference>
<feature type="transmembrane region" description="Helical" evidence="1">
    <location>
        <begin position="6"/>
        <end position="30"/>
    </location>
</feature>
<keyword evidence="4" id="KW-1185">Reference proteome</keyword>
<dbReference type="Proteomes" id="UP001595937">
    <property type="component" value="Unassembled WGS sequence"/>
</dbReference>